<dbReference type="Proteomes" id="UP000433928">
    <property type="component" value="Unassembled WGS sequence"/>
</dbReference>
<proteinExistence type="predicted"/>
<feature type="signal peptide" evidence="1">
    <location>
        <begin position="1"/>
        <end position="24"/>
    </location>
</feature>
<keyword evidence="1" id="KW-0732">Signal</keyword>
<accession>A0A6I0KHX8</accession>
<reference evidence="2 3" key="1">
    <citation type="journal article" date="2019" name="Nat. Med.">
        <title>A library of human gut bacterial isolates paired with longitudinal multiomics data enables mechanistic microbiome research.</title>
        <authorList>
            <person name="Poyet M."/>
            <person name="Groussin M."/>
            <person name="Gibbons S.M."/>
            <person name="Avila-Pacheco J."/>
            <person name="Jiang X."/>
            <person name="Kearney S.M."/>
            <person name="Perrotta A.R."/>
            <person name="Berdy B."/>
            <person name="Zhao S."/>
            <person name="Lieberman T.D."/>
            <person name="Swanson P.K."/>
            <person name="Smith M."/>
            <person name="Roesemann S."/>
            <person name="Alexander J.E."/>
            <person name="Rich S.A."/>
            <person name="Livny J."/>
            <person name="Vlamakis H."/>
            <person name="Clish C."/>
            <person name="Bullock K."/>
            <person name="Deik A."/>
            <person name="Scott J."/>
            <person name="Pierce K.A."/>
            <person name="Xavier R.J."/>
            <person name="Alm E.J."/>
        </authorList>
    </citation>
    <scope>NUCLEOTIDE SEQUENCE [LARGE SCALE GENOMIC DNA]</scope>
    <source>
        <strain evidence="2 3">BIOML-A27</strain>
    </source>
</reference>
<feature type="chain" id="PRO_5026285604" evidence="1">
    <location>
        <begin position="25"/>
        <end position="57"/>
    </location>
</feature>
<evidence type="ECO:0000313" key="2">
    <source>
        <dbReference type="EMBL" id="KAB4156848.1"/>
    </source>
</evidence>
<dbReference type="EMBL" id="WCUG01000284">
    <property type="protein sequence ID" value="KAB4156848.1"/>
    <property type="molecule type" value="Genomic_DNA"/>
</dbReference>
<organism evidence="2 3">
    <name type="scientific">Bacteroides uniformis</name>
    <dbReference type="NCBI Taxonomy" id="820"/>
    <lineage>
        <taxon>Bacteria</taxon>
        <taxon>Pseudomonadati</taxon>
        <taxon>Bacteroidota</taxon>
        <taxon>Bacteroidia</taxon>
        <taxon>Bacteroidales</taxon>
        <taxon>Bacteroidaceae</taxon>
        <taxon>Bacteroides</taxon>
    </lineage>
</organism>
<evidence type="ECO:0000256" key="1">
    <source>
        <dbReference type="SAM" id="SignalP"/>
    </source>
</evidence>
<gene>
    <name evidence="2" type="ORF">GAQ59_24495</name>
</gene>
<dbReference type="AlphaFoldDB" id="A0A6I0KHX8"/>
<sequence>MDRRNFLRMGSLAVLGSLAAPSLALPDTVRGALGGTDNKSAVAAAMNHFGVTEADLK</sequence>
<protein>
    <submittedName>
        <fullName evidence="2">TldD/PmbA family protein</fullName>
    </submittedName>
</protein>
<feature type="non-terminal residue" evidence="2">
    <location>
        <position position="57"/>
    </location>
</feature>
<name>A0A6I0KHX8_BACUN</name>
<comment type="caution">
    <text evidence="2">The sequence shown here is derived from an EMBL/GenBank/DDBJ whole genome shotgun (WGS) entry which is preliminary data.</text>
</comment>
<evidence type="ECO:0000313" key="3">
    <source>
        <dbReference type="Proteomes" id="UP000433928"/>
    </source>
</evidence>